<dbReference type="Proteomes" id="UP000315439">
    <property type="component" value="Unassembled WGS sequence"/>
</dbReference>
<dbReference type="AlphaFoldDB" id="A0A545UIW3"/>
<dbReference type="Pfam" id="PF13734">
    <property type="entry name" value="Inhibitor_I69"/>
    <property type="match status" value="1"/>
</dbReference>
<dbReference type="SMART" id="SM00042">
    <property type="entry name" value="CUB"/>
    <property type="match status" value="1"/>
</dbReference>
<keyword evidence="4" id="KW-0677">Repeat</keyword>
<accession>A0A545UIW3</accession>
<evidence type="ECO:0000256" key="2">
    <source>
        <dbReference type="ARBA" id="ARBA00022670"/>
    </source>
</evidence>
<evidence type="ECO:0000256" key="6">
    <source>
        <dbReference type="ARBA" id="ARBA00022807"/>
    </source>
</evidence>
<evidence type="ECO:0000313" key="11">
    <source>
        <dbReference type="EMBL" id="TQV89402.1"/>
    </source>
</evidence>
<dbReference type="PANTHER" id="PTHR24251">
    <property type="entry name" value="OVOCHYMASE-RELATED"/>
    <property type="match status" value="1"/>
</dbReference>
<feature type="chain" id="PRO_5021753962" description="CUB domain-containing protein" evidence="9">
    <location>
        <begin position="27"/>
        <end position="492"/>
    </location>
</feature>
<dbReference type="InterPro" id="IPR000200">
    <property type="entry name" value="Peptidase_C10"/>
</dbReference>
<dbReference type="SUPFAM" id="SSF49854">
    <property type="entry name" value="Spermadhesin, CUB domain"/>
    <property type="match status" value="1"/>
</dbReference>
<keyword evidence="5" id="KW-0378">Hydrolase</keyword>
<dbReference type="InterPro" id="IPR025896">
    <property type="entry name" value="Spi_Prtas-inh"/>
</dbReference>
<keyword evidence="7" id="KW-1015">Disulfide bond</keyword>
<dbReference type="Gene3D" id="2.60.120.290">
    <property type="entry name" value="Spermadhesin, CUB domain"/>
    <property type="match status" value="1"/>
</dbReference>
<comment type="similarity">
    <text evidence="1">Belongs to the peptidase C10 family.</text>
</comment>
<evidence type="ECO:0000256" key="8">
    <source>
        <dbReference type="PIRSR" id="PIRSR600200-1"/>
    </source>
</evidence>
<evidence type="ECO:0000256" key="9">
    <source>
        <dbReference type="SAM" id="SignalP"/>
    </source>
</evidence>
<gene>
    <name evidence="11" type="ORF">FLL46_00535</name>
</gene>
<feature type="active site" description="Nucleophile" evidence="8">
    <location>
        <position position="178"/>
    </location>
</feature>
<feature type="active site" description="Proton acceptor" evidence="8">
    <location>
        <position position="323"/>
    </location>
</feature>
<feature type="signal peptide" evidence="9">
    <location>
        <begin position="1"/>
        <end position="26"/>
    </location>
</feature>
<keyword evidence="6" id="KW-0788">Thiol protease</keyword>
<name>A0A545UIW3_9GAMM</name>
<keyword evidence="2" id="KW-0645">Protease</keyword>
<dbReference type="OrthoDB" id="9790247at2"/>
<dbReference type="InterPro" id="IPR035914">
    <property type="entry name" value="Sperma_CUB_dom_sf"/>
</dbReference>
<dbReference type="GO" id="GO:0006508">
    <property type="term" value="P:proteolysis"/>
    <property type="evidence" value="ECO:0007669"/>
    <property type="project" value="UniProtKB-KW"/>
</dbReference>
<keyword evidence="3 9" id="KW-0732">Signal</keyword>
<dbReference type="GO" id="GO:0008234">
    <property type="term" value="F:cysteine-type peptidase activity"/>
    <property type="evidence" value="ECO:0007669"/>
    <property type="project" value="UniProtKB-KW"/>
</dbReference>
<feature type="domain" description="CUB" evidence="10">
    <location>
        <begin position="382"/>
        <end position="492"/>
    </location>
</feature>
<dbReference type="InterPro" id="IPR000859">
    <property type="entry name" value="CUB_dom"/>
</dbReference>
<evidence type="ECO:0000313" key="12">
    <source>
        <dbReference type="Proteomes" id="UP000315439"/>
    </source>
</evidence>
<dbReference type="Pfam" id="PF00431">
    <property type="entry name" value="CUB"/>
    <property type="match status" value="1"/>
</dbReference>
<evidence type="ECO:0000256" key="7">
    <source>
        <dbReference type="ARBA" id="ARBA00023157"/>
    </source>
</evidence>
<keyword evidence="12" id="KW-1185">Reference proteome</keyword>
<dbReference type="InterPro" id="IPR038765">
    <property type="entry name" value="Papain-like_cys_pep_sf"/>
</dbReference>
<organism evidence="11 12">
    <name type="scientific">Aliikangiella coralliicola</name>
    <dbReference type="NCBI Taxonomy" id="2592383"/>
    <lineage>
        <taxon>Bacteria</taxon>
        <taxon>Pseudomonadati</taxon>
        <taxon>Pseudomonadota</taxon>
        <taxon>Gammaproteobacteria</taxon>
        <taxon>Oceanospirillales</taxon>
        <taxon>Pleioneaceae</taxon>
        <taxon>Aliikangiella</taxon>
    </lineage>
</organism>
<comment type="caution">
    <text evidence="11">The sequence shown here is derived from an EMBL/GenBank/DDBJ whole genome shotgun (WGS) entry which is preliminary data.</text>
</comment>
<reference evidence="11 12" key="1">
    <citation type="submission" date="2019-07" db="EMBL/GenBank/DDBJ databases">
        <title>Draft genome for Aliikangiella sp. M105.</title>
        <authorList>
            <person name="Wang G."/>
        </authorList>
    </citation>
    <scope>NUCLEOTIDE SEQUENCE [LARGE SCALE GENOMIC DNA]</scope>
    <source>
        <strain evidence="11 12">M105</strain>
    </source>
</reference>
<proteinExistence type="inferred from homology"/>
<dbReference type="CDD" id="cd00041">
    <property type="entry name" value="CUB"/>
    <property type="match status" value="1"/>
</dbReference>
<dbReference type="EMBL" id="VIKS01000001">
    <property type="protein sequence ID" value="TQV89402.1"/>
    <property type="molecule type" value="Genomic_DNA"/>
</dbReference>
<dbReference type="PANTHER" id="PTHR24251:SF50">
    <property type="entry name" value="ATTRACTIN-LIKE 1A"/>
    <property type="match status" value="1"/>
</dbReference>
<sequence>MIMKPRNYLAGLVTAGIFAASNLAHASGISLDQAQVIALQTAAEKGFISERGTAHKITQIKTIKEESGQPLIYLMQLNHQGFVFVSAQSISNPVLAYGPKNAEQFDIVNNPGIQQWLSSHRAQLKAFQAHRQTPSTFRQSHALKSAKSISPVQPMTTTQWSQNGFYDDQTPDEKLVGCVGTAIAQFLRFHMYPWYAQGGEHRYSYTQYDQEEIVVDFGSSYYYWPWMPDKVTEETDSRHQWEVSQIMYHAGASVNALYGYDVTLAPMRFIPRALEKHFGYVTNGFEYKSDFTSEEWHQMAQNELADNRPFILTGLDPELGIGHAWIVDGYDGDKYHMNWGWGGNMNGYYSIDIPAVRGYTFNQRMAMVRAAPERDLQDVPFCEGESSFTNSADEISDGSHDWNYRLNMNCKILIEPRGASSVTLNFSEFKTERNYDFVTIYNGESTNAPILGKFSGNSVPNAITADSGKMLIHFTSDDIVTEDGWQASYSSQ</sequence>
<dbReference type="SUPFAM" id="SSF54001">
    <property type="entry name" value="Cysteine proteinases"/>
    <property type="match status" value="1"/>
</dbReference>
<evidence type="ECO:0000259" key="10">
    <source>
        <dbReference type="PROSITE" id="PS01180"/>
    </source>
</evidence>
<evidence type="ECO:0000256" key="4">
    <source>
        <dbReference type="ARBA" id="ARBA00022737"/>
    </source>
</evidence>
<dbReference type="PRINTS" id="PR00797">
    <property type="entry name" value="STREPTOPAIN"/>
</dbReference>
<dbReference type="PROSITE" id="PS01180">
    <property type="entry name" value="CUB"/>
    <property type="match status" value="1"/>
</dbReference>
<evidence type="ECO:0000256" key="1">
    <source>
        <dbReference type="ARBA" id="ARBA00009693"/>
    </source>
</evidence>
<evidence type="ECO:0000256" key="3">
    <source>
        <dbReference type="ARBA" id="ARBA00022729"/>
    </source>
</evidence>
<dbReference type="InterPro" id="IPR044934">
    <property type="entry name" value="Streptopain_sf"/>
</dbReference>
<dbReference type="Pfam" id="PF01640">
    <property type="entry name" value="Peptidase_C10"/>
    <property type="match status" value="1"/>
</dbReference>
<protein>
    <recommendedName>
        <fullName evidence="10">CUB domain-containing protein</fullName>
    </recommendedName>
</protein>
<dbReference type="Gene3D" id="3.90.70.50">
    <property type="entry name" value="Peptidase C10, streptopain"/>
    <property type="match status" value="1"/>
</dbReference>
<evidence type="ECO:0000256" key="5">
    <source>
        <dbReference type="ARBA" id="ARBA00022801"/>
    </source>
</evidence>